<dbReference type="AlphaFoldDB" id="A0A841BVV2"/>
<organism evidence="1 2">
    <name type="scientific">Allocatelliglobosispora scoriae</name>
    <dbReference type="NCBI Taxonomy" id="643052"/>
    <lineage>
        <taxon>Bacteria</taxon>
        <taxon>Bacillati</taxon>
        <taxon>Actinomycetota</taxon>
        <taxon>Actinomycetes</taxon>
        <taxon>Micromonosporales</taxon>
        <taxon>Micromonosporaceae</taxon>
        <taxon>Allocatelliglobosispora</taxon>
    </lineage>
</organism>
<keyword evidence="2" id="KW-1185">Reference proteome</keyword>
<accession>A0A841BVV2</accession>
<proteinExistence type="predicted"/>
<evidence type="ECO:0000313" key="1">
    <source>
        <dbReference type="EMBL" id="MBB5873227.1"/>
    </source>
</evidence>
<name>A0A841BVV2_9ACTN</name>
<protein>
    <submittedName>
        <fullName evidence="1">Uncharacterized protein</fullName>
    </submittedName>
</protein>
<dbReference type="Proteomes" id="UP000587527">
    <property type="component" value="Unassembled WGS sequence"/>
</dbReference>
<evidence type="ECO:0000313" key="2">
    <source>
        <dbReference type="Proteomes" id="UP000587527"/>
    </source>
</evidence>
<sequence>MIMEETFTWRVGIWCDPPCRVARRETITVVI</sequence>
<dbReference type="EMBL" id="JACHMN010000003">
    <property type="protein sequence ID" value="MBB5873227.1"/>
    <property type="molecule type" value="Genomic_DNA"/>
</dbReference>
<reference evidence="1 2" key="1">
    <citation type="submission" date="2020-08" db="EMBL/GenBank/DDBJ databases">
        <title>Sequencing the genomes of 1000 actinobacteria strains.</title>
        <authorList>
            <person name="Klenk H.-P."/>
        </authorList>
    </citation>
    <scope>NUCLEOTIDE SEQUENCE [LARGE SCALE GENOMIC DNA]</scope>
    <source>
        <strain evidence="1 2">DSM 45362</strain>
    </source>
</reference>
<comment type="caution">
    <text evidence="1">The sequence shown here is derived from an EMBL/GenBank/DDBJ whole genome shotgun (WGS) entry which is preliminary data.</text>
</comment>
<gene>
    <name evidence="1" type="ORF">F4553_006661</name>
</gene>